<name>A0A2T2WI88_9FIRM</name>
<dbReference type="AlphaFoldDB" id="A0A2T2WI88"/>
<organism evidence="1 2">
    <name type="scientific">Sulfobacillus acidophilus</name>
    <dbReference type="NCBI Taxonomy" id="53633"/>
    <lineage>
        <taxon>Bacteria</taxon>
        <taxon>Bacillati</taxon>
        <taxon>Bacillota</taxon>
        <taxon>Clostridia</taxon>
        <taxon>Eubacteriales</taxon>
        <taxon>Clostridiales Family XVII. Incertae Sedis</taxon>
        <taxon>Sulfobacillus</taxon>
    </lineage>
</organism>
<proteinExistence type="predicted"/>
<dbReference type="Proteomes" id="UP000241848">
    <property type="component" value="Unassembled WGS sequence"/>
</dbReference>
<comment type="caution">
    <text evidence="1">The sequence shown here is derived from an EMBL/GenBank/DDBJ whole genome shotgun (WGS) entry which is preliminary data.</text>
</comment>
<accession>A0A2T2WI88</accession>
<evidence type="ECO:0000313" key="1">
    <source>
        <dbReference type="EMBL" id="PSR21957.1"/>
    </source>
</evidence>
<sequence length="155" mass="17318">MGLQLWNGADGGDLAERLKSWWNGADVHDRVVVVGLSDGQLQMLEQKLGTEAAGVYRGSSGIAVEWLPRSDIEFQQRQQKEHHELLLILQEALIKIADTDTDLASRLAARVYVNLKTDPNGQRRYDGLLHRFTGVLHRRPKEPVETAPPLASENS</sequence>
<evidence type="ECO:0000313" key="2">
    <source>
        <dbReference type="Proteomes" id="UP000241848"/>
    </source>
</evidence>
<dbReference type="EMBL" id="PXYV01000024">
    <property type="protein sequence ID" value="PSR21957.1"/>
    <property type="molecule type" value="Genomic_DNA"/>
</dbReference>
<protein>
    <submittedName>
        <fullName evidence="1">Uncharacterized protein</fullName>
    </submittedName>
</protein>
<reference evidence="1 2" key="1">
    <citation type="journal article" date="2014" name="BMC Genomics">
        <title>Comparison of environmental and isolate Sulfobacillus genomes reveals diverse carbon, sulfur, nitrogen, and hydrogen metabolisms.</title>
        <authorList>
            <person name="Justice N.B."/>
            <person name="Norman A."/>
            <person name="Brown C.T."/>
            <person name="Singh A."/>
            <person name="Thomas B.C."/>
            <person name="Banfield J.F."/>
        </authorList>
    </citation>
    <scope>NUCLEOTIDE SEQUENCE [LARGE SCALE GENOMIC DNA]</scope>
    <source>
        <strain evidence="1">AMDSBA3</strain>
    </source>
</reference>
<gene>
    <name evidence="1" type="ORF">C7B45_08690</name>
</gene>